<dbReference type="Proteomes" id="UP000005237">
    <property type="component" value="Unassembled WGS sequence"/>
</dbReference>
<accession>A0A8R1HRT1</accession>
<name>A0A8R1HRT1_CAEJA</name>
<dbReference type="AlphaFoldDB" id="A0A8R1HRT1"/>
<reference evidence="1" key="2">
    <citation type="submission" date="2022-06" db="UniProtKB">
        <authorList>
            <consortium name="EnsemblMetazoa"/>
        </authorList>
    </citation>
    <scope>IDENTIFICATION</scope>
    <source>
        <strain evidence="1">DF5081</strain>
    </source>
</reference>
<organism evidence="1 2">
    <name type="scientific">Caenorhabditis japonica</name>
    <dbReference type="NCBI Taxonomy" id="281687"/>
    <lineage>
        <taxon>Eukaryota</taxon>
        <taxon>Metazoa</taxon>
        <taxon>Ecdysozoa</taxon>
        <taxon>Nematoda</taxon>
        <taxon>Chromadorea</taxon>
        <taxon>Rhabditida</taxon>
        <taxon>Rhabditina</taxon>
        <taxon>Rhabditomorpha</taxon>
        <taxon>Rhabditoidea</taxon>
        <taxon>Rhabditidae</taxon>
        <taxon>Peloderinae</taxon>
        <taxon>Caenorhabditis</taxon>
    </lineage>
</organism>
<sequence length="80" mass="9729">MFVEPIRPTYRLILRYKIDFILTPDKYRERRVEINQKYGVKDLIYLTYETAEGNRFRFPPEFPLPTDFRFPIGKIGNEPE</sequence>
<evidence type="ECO:0000313" key="1">
    <source>
        <dbReference type="EnsemblMetazoa" id="CJA05353.1"/>
    </source>
</evidence>
<evidence type="ECO:0000313" key="2">
    <source>
        <dbReference type="Proteomes" id="UP000005237"/>
    </source>
</evidence>
<dbReference type="EnsemblMetazoa" id="CJA05353.1">
    <property type="protein sequence ID" value="CJA05353.1"/>
    <property type="gene ID" value="WBGene00124557"/>
</dbReference>
<reference evidence="2" key="1">
    <citation type="submission" date="2010-08" db="EMBL/GenBank/DDBJ databases">
        <authorList>
            <consortium name="Caenorhabditis japonica Sequencing Consortium"/>
            <person name="Wilson R.K."/>
        </authorList>
    </citation>
    <scope>NUCLEOTIDE SEQUENCE [LARGE SCALE GENOMIC DNA]</scope>
    <source>
        <strain evidence="2">DF5081</strain>
    </source>
</reference>
<proteinExistence type="predicted"/>
<keyword evidence="2" id="KW-1185">Reference proteome</keyword>
<protein>
    <submittedName>
        <fullName evidence="1">Uncharacterized protein</fullName>
    </submittedName>
</protein>